<evidence type="ECO:0000313" key="1">
    <source>
        <dbReference type="EMBL" id="EAA21036.1"/>
    </source>
</evidence>
<dbReference type="STRING" id="73239.Q7RNY6"/>
<dbReference type="EMBL" id="AABL01000451">
    <property type="protein sequence ID" value="EAA21036.1"/>
    <property type="molecule type" value="Genomic_DNA"/>
</dbReference>
<name>Q7RNY6_PLAYO</name>
<proteinExistence type="predicted"/>
<dbReference type="InParanoid" id="Q7RNY6"/>
<accession>Q7RNY6</accession>
<keyword evidence="2" id="KW-1185">Reference proteome</keyword>
<dbReference type="AlphaFoldDB" id="Q7RNY6"/>
<comment type="caution">
    <text evidence="1">The sequence shown here is derived from an EMBL/GenBank/DDBJ whole genome shotgun (WGS) entry which is preliminary data.</text>
</comment>
<protein>
    <submittedName>
        <fullName evidence="1">Uncharacterized protein</fullName>
    </submittedName>
</protein>
<reference evidence="1 2" key="1">
    <citation type="journal article" date="2002" name="Nature">
        <title>Genome sequence and comparative analysis of the model rodent malaria parasite Plasmodium yoelii yoelii.</title>
        <authorList>
            <person name="Carlton J.M."/>
            <person name="Angiuoli S.V."/>
            <person name="Suh B.B."/>
            <person name="Kooij T.W."/>
            <person name="Pertea M."/>
            <person name="Silva J.C."/>
            <person name="Ermolaeva M.D."/>
            <person name="Allen J.E."/>
            <person name="Selengut J.D."/>
            <person name="Koo H.L."/>
            <person name="Peterson J.D."/>
            <person name="Pop M."/>
            <person name="Kosack D.S."/>
            <person name="Shumway M.F."/>
            <person name="Bidwell S.L."/>
            <person name="Shallom S.J."/>
            <person name="van Aken S.E."/>
            <person name="Riedmuller S.B."/>
            <person name="Feldblyum T.V."/>
            <person name="Cho J.K."/>
            <person name="Quackenbush J."/>
            <person name="Sedegah M."/>
            <person name="Shoaibi A."/>
            <person name="Cummings L.M."/>
            <person name="Florens L."/>
            <person name="Yates J.R."/>
            <person name="Raine J.D."/>
            <person name="Sinden R.E."/>
            <person name="Harris M.A."/>
            <person name="Cunningham D.A."/>
            <person name="Preiser P.R."/>
            <person name="Bergman L.W."/>
            <person name="Vaidya A.B."/>
            <person name="van Lin L.H."/>
            <person name="Janse C.J."/>
            <person name="Waters A.P."/>
            <person name="Smith H.O."/>
            <person name="White O.R."/>
            <person name="Salzberg S.L."/>
            <person name="Venter J.C."/>
            <person name="Fraser C.M."/>
            <person name="Hoffman S.L."/>
            <person name="Gardner M.J."/>
            <person name="Carucci D.J."/>
        </authorList>
    </citation>
    <scope>NUCLEOTIDE SEQUENCE [LARGE SCALE GENOMIC DNA]</scope>
    <source>
        <strain evidence="1 2">17XNL</strain>
    </source>
</reference>
<dbReference type="Proteomes" id="UP000008553">
    <property type="component" value="Unassembled WGS sequence"/>
</dbReference>
<organism evidence="1 2">
    <name type="scientific">Plasmodium yoelii yoelii</name>
    <dbReference type="NCBI Taxonomy" id="73239"/>
    <lineage>
        <taxon>Eukaryota</taxon>
        <taxon>Sar</taxon>
        <taxon>Alveolata</taxon>
        <taxon>Apicomplexa</taxon>
        <taxon>Aconoidasida</taxon>
        <taxon>Haemosporida</taxon>
        <taxon>Plasmodiidae</taxon>
        <taxon>Plasmodium</taxon>
        <taxon>Plasmodium (Vinckeia)</taxon>
    </lineage>
</organism>
<dbReference type="PaxDb" id="73239-Q7RNY6"/>
<gene>
    <name evidence="1" type="ORF">PY01676</name>
</gene>
<evidence type="ECO:0000313" key="2">
    <source>
        <dbReference type="Proteomes" id="UP000008553"/>
    </source>
</evidence>
<sequence length="100" mass="11862">MNNFNILSENNSNVEKYEHNNNLNFDDDGDDDFYFIKPSEFIQNRRKTLEDFIKNKNDSIIKKNNIKDNITCSYFEVIPNIVSFTSYSPFNKYESIVSLK</sequence>